<organism evidence="1 2">
    <name type="scientific">Phlebia brevispora</name>
    <dbReference type="NCBI Taxonomy" id="194682"/>
    <lineage>
        <taxon>Eukaryota</taxon>
        <taxon>Fungi</taxon>
        <taxon>Dikarya</taxon>
        <taxon>Basidiomycota</taxon>
        <taxon>Agaricomycotina</taxon>
        <taxon>Agaricomycetes</taxon>
        <taxon>Polyporales</taxon>
        <taxon>Meruliaceae</taxon>
        <taxon>Phlebia</taxon>
    </lineage>
</organism>
<dbReference type="Proteomes" id="UP001148662">
    <property type="component" value="Unassembled WGS sequence"/>
</dbReference>
<comment type="caution">
    <text evidence="1">The sequence shown here is derived from an EMBL/GenBank/DDBJ whole genome shotgun (WGS) entry which is preliminary data.</text>
</comment>
<accession>A0ACC1TCS6</accession>
<evidence type="ECO:0000313" key="2">
    <source>
        <dbReference type="Proteomes" id="UP001148662"/>
    </source>
</evidence>
<reference evidence="1" key="1">
    <citation type="submission" date="2022-07" db="EMBL/GenBank/DDBJ databases">
        <title>Genome Sequence of Phlebia brevispora.</title>
        <authorList>
            <person name="Buettner E."/>
        </authorList>
    </citation>
    <scope>NUCLEOTIDE SEQUENCE</scope>
    <source>
        <strain evidence="1">MPL23</strain>
    </source>
</reference>
<gene>
    <name evidence="1" type="ORF">NM688_g1090</name>
</gene>
<keyword evidence="2" id="KW-1185">Reference proteome</keyword>
<proteinExistence type="predicted"/>
<protein>
    <submittedName>
        <fullName evidence="1">Uncharacterized protein</fullName>
    </submittedName>
</protein>
<name>A0ACC1TCS6_9APHY</name>
<evidence type="ECO:0000313" key="1">
    <source>
        <dbReference type="EMBL" id="KAJ3558151.1"/>
    </source>
</evidence>
<dbReference type="EMBL" id="JANHOG010000107">
    <property type="protein sequence ID" value="KAJ3558151.1"/>
    <property type="molecule type" value="Genomic_DNA"/>
</dbReference>
<sequence length="609" mass="68502">MELLDVPVDASNVKTPHGKFMHFPRRQGSAHTKLVVRVRAAKVSTKFQRMRTALNTACHRMSKRLRLLLFRKSSFKTTLLEPPERRPGSWETPLARSMLDDIWRDLHAARRERDFSRVIEIVQDTLRIPEVGLHDIQDFCAIVKDYPENIVAYASMLHPPQKLELCEGFSGNGLFKVTLSDGAPAIFCAAFGFGGNDIPESHDEQILTLLRDVLVNKEHENAVITLRDKDASRTLELMQQLLDRSTLWVNFATDGLREHDVVFDDMKYKRLRRLQAKLAAISHELPASIWAEITNIDETYVAGGTFGDVYRATYRGSPVALKRMKLLGPGNDKAHRTLERVAAVYTFKSLLNEILLWRQLSHPNIMPLIGVQRASSEAEIASFSSIPTYSIVMPWMFNGTIRHYLEQLDMNQIPAPLPLWIANALQYLHDQGVVHGDLRGANIMIDEGQAVRLTDFGLSILVKTRVTTLANTYPYGGTPQWMAPELHRAVNSSNDFESYDLVPDGPPSAVDIYAFGITCVELFSREDPKFRDDGIVHFNPTVVLAGGRPKRPVRSGNSIPDPLWALIEQCWAEDAEERPAATQVAESLKVIFPADIDDESSPTYAHSSS</sequence>